<dbReference type="InterPro" id="IPR021857">
    <property type="entry name" value="DUF3467"/>
</dbReference>
<reference evidence="1 2" key="1">
    <citation type="submission" date="2017-09" db="EMBL/GenBank/DDBJ databases">
        <title>Depth-based differentiation of microbial function through sediment-hosted aquifers and enrichment of novel symbionts in the deep terrestrial subsurface.</title>
        <authorList>
            <person name="Probst A.J."/>
            <person name="Ladd B."/>
            <person name="Jarett J.K."/>
            <person name="Geller-Mcgrath D.E."/>
            <person name="Sieber C.M."/>
            <person name="Emerson J.B."/>
            <person name="Anantharaman K."/>
            <person name="Thomas B.C."/>
            <person name="Malmstrom R."/>
            <person name="Stieglmeier M."/>
            <person name="Klingl A."/>
            <person name="Woyke T."/>
            <person name="Ryan C.M."/>
            <person name="Banfield J.F."/>
        </authorList>
    </citation>
    <scope>NUCLEOTIDE SEQUENCE [LARGE SCALE GENOMIC DNA]</scope>
    <source>
        <strain evidence="1">CG11_big_fil_rev_8_21_14_0_20_35_11</strain>
    </source>
</reference>
<accession>A0A2H0N055</accession>
<comment type="caution">
    <text evidence="1">The sequence shown here is derived from an EMBL/GenBank/DDBJ whole genome shotgun (WGS) entry which is preliminary data.</text>
</comment>
<name>A0A2H0N055_9BACT</name>
<organism evidence="1 2">
    <name type="scientific">Candidatus Nealsonbacteria bacterium CG11_big_fil_rev_8_21_14_0_20_35_11</name>
    <dbReference type="NCBI Taxonomy" id="1974713"/>
    <lineage>
        <taxon>Bacteria</taxon>
        <taxon>Candidatus Nealsoniibacteriota</taxon>
    </lineage>
</organism>
<evidence type="ECO:0000313" key="1">
    <source>
        <dbReference type="EMBL" id="PIR02278.1"/>
    </source>
</evidence>
<evidence type="ECO:0000313" key="2">
    <source>
        <dbReference type="Proteomes" id="UP000231139"/>
    </source>
</evidence>
<protein>
    <recommendedName>
        <fullName evidence="3">DUF3467 domain-containing protein</fullName>
    </recommendedName>
</protein>
<dbReference type="Proteomes" id="UP000231139">
    <property type="component" value="Unassembled WGS sequence"/>
</dbReference>
<dbReference type="EMBL" id="PCWK01000045">
    <property type="protein sequence ID" value="PIR02278.1"/>
    <property type="molecule type" value="Genomic_DNA"/>
</dbReference>
<dbReference type="Pfam" id="PF11950">
    <property type="entry name" value="DUF3467"/>
    <property type="match status" value="1"/>
</dbReference>
<proteinExistence type="predicted"/>
<gene>
    <name evidence="1" type="ORF">COV62_01975</name>
</gene>
<evidence type="ECO:0008006" key="3">
    <source>
        <dbReference type="Google" id="ProtNLM"/>
    </source>
</evidence>
<dbReference type="AlphaFoldDB" id="A0A2H0N055"/>
<sequence length="95" mass="10720">MDQQPKQIQIKIADSELKGSYANLMRVSHTKEEFILDFANVLPQEGGIVTARIITSPGHLKRIIQALQGNLKRYEENFGEIEIAKEPNSQIGFKP</sequence>